<dbReference type="Proteomes" id="UP000620064">
    <property type="component" value="Unassembled WGS sequence"/>
</dbReference>
<keyword evidence="1" id="KW-1133">Transmembrane helix</keyword>
<keyword evidence="3" id="KW-1185">Reference proteome</keyword>
<evidence type="ECO:0000256" key="1">
    <source>
        <dbReference type="SAM" id="Phobius"/>
    </source>
</evidence>
<dbReference type="EMBL" id="BMLV01000002">
    <property type="protein sequence ID" value="GGP03928.1"/>
    <property type="molecule type" value="Genomic_DNA"/>
</dbReference>
<sequence length="203" mass="23715">MRIGIFKRDVLSKPLTNIECPHCKQNNTLRIDVAHHFFNLGLPIFPTGKTYTVTCNQCKKVFKPHQLYARITNITNRIVDNTKYSLWMYSFLIIMGILVPVILLKDYNRRKDNSSKINNPEIGDSYPIEVYKDSYSVYKVIKASKDSVYFVTSNFSTDYAGIDELQKTDESQYSDYIVVYSKEELEKMNSNDKIQEIVREKNH</sequence>
<accession>A0ABQ2NJX7</accession>
<keyword evidence="1" id="KW-0812">Transmembrane</keyword>
<name>A0ABQ2NJX7_9FLAO</name>
<evidence type="ECO:0000313" key="3">
    <source>
        <dbReference type="Proteomes" id="UP000620064"/>
    </source>
</evidence>
<keyword evidence="1" id="KW-0472">Membrane</keyword>
<reference evidence="3" key="1">
    <citation type="journal article" date="2019" name="Int. J. Syst. Evol. Microbiol.">
        <title>The Global Catalogue of Microorganisms (GCM) 10K type strain sequencing project: providing services to taxonomists for standard genome sequencing and annotation.</title>
        <authorList>
            <consortium name="The Broad Institute Genomics Platform"/>
            <consortium name="The Broad Institute Genome Sequencing Center for Infectious Disease"/>
            <person name="Wu L."/>
            <person name="Ma J."/>
        </authorList>
    </citation>
    <scope>NUCLEOTIDE SEQUENCE [LARGE SCALE GENOMIC DNA]</scope>
    <source>
        <strain evidence="3">CGMCC 1.7656</strain>
    </source>
</reference>
<organism evidence="2 3">
    <name type="scientific">Cloacibacterium rupense</name>
    <dbReference type="NCBI Taxonomy" id="517423"/>
    <lineage>
        <taxon>Bacteria</taxon>
        <taxon>Pseudomonadati</taxon>
        <taxon>Bacteroidota</taxon>
        <taxon>Flavobacteriia</taxon>
        <taxon>Flavobacteriales</taxon>
        <taxon>Weeksellaceae</taxon>
    </lineage>
</organism>
<protein>
    <recommendedName>
        <fullName evidence="4">Zinc-ribbon 15 domain-containing protein</fullName>
    </recommendedName>
</protein>
<dbReference type="RefSeq" id="WP_188617377.1">
    <property type="nucleotide sequence ID" value="NZ_BMLV01000002.1"/>
</dbReference>
<evidence type="ECO:0008006" key="4">
    <source>
        <dbReference type="Google" id="ProtNLM"/>
    </source>
</evidence>
<proteinExistence type="predicted"/>
<evidence type="ECO:0000313" key="2">
    <source>
        <dbReference type="EMBL" id="GGP03928.1"/>
    </source>
</evidence>
<comment type="caution">
    <text evidence="2">The sequence shown here is derived from an EMBL/GenBank/DDBJ whole genome shotgun (WGS) entry which is preliminary data.</text>
</comment>
<gene>
    <name evidence="2" type="ORF">GCM10010992_14210</name>
</gene>
<feature type="transmembrane region" description="Helical" evidence="1">
    <location>
        <begin position="86"/>
        <end position="104"/>
    </location>
</feature>